<name>A0A232EN60_9HYME</name>
<dbReference type="EMBL" id="NNAY01003218">
    <property type="protein sequence ID" value="OXU19778.1"/>
    <property type="molecule type" value="Genomic_DNA"/>
</dbReference>
<reference evidence="1 2" key="1">
    <citation type="journal article" date="2017" name="Curr. Biol.">
        <title>The Evolution of Venom by Co-option of Single-Copy Genes.</title>
        <authorList>
            <person name="Martinson E.O."/>
            <person name="Mrinalini"/>
            <person name="Kelkar Y.D."/>
            <person name="Chang C.H."/>
            <person name="Werren J.H."/>
        </authorList>
    </citation>
    <scope>NUCLEOTIDE SEQUENCE [LARGE SCALE GENOMIC DNA]</scope>
    <source>
        <strain evidence="1 2">Alberta</strain>
        <tissue evidence="1">Whole body</tissue>
    </source>
</reference>
<accession>A0A232EN60</accession>
<protein>
    <submittedName>
        <fullName evidence="1">Uncharacterized protein</fullName>
    </submittedName>
</protein>
<evidence type="ECO:0000313" key="1">
    <source>
        <dbReference type="EMBL" id="OXU19778.1"/>
    </source>
</evidence>
<organism evidence="1 2">
    <name type="scientific">Trichomalopsis sarcophagae</name>
    <dbReference type="NCBI Taxonomy" id="543379"/>
    <lineage>
        <taxon>Eukaryota</taxon>
        <taxon>Metazoa</taxon>
        <taxon>Ecdysozoa</taxon>
        <taxon>Arthropoda</taxon>
        <taxon>Hexapoda</taxon>
        <taxon>Insecta</taxon>
        <taxon>Pterygota</taxon>
        <taxon>Neoptera</taxon>
        <taxon>Endopterygota</taxon>
        <taxon>Hymenoptera</taxon>
        <taxon>Apocrita</taxon>
        <taxon>Proctotrupomorpha</taxon>
        <taxon>Chalcidoidea</taxon>
        <taxon>Pteromalidae</taxon>
        <taxon>Pteromalinae</taxon>
        <taxon>Trichomalopsis</taxon>
    </lineage>
</organism>
<gene>
    <name evidence="1" type="ORF">TSAR_001170</name>
</gene>
<dbReference type="Proteomes" id="UP000215335">
    <property type="component" value="Unassembled WGS sequence"/>
</dbReference>
<dbReference type="AlphaFoldDB" id="A0A232EN60"/>
<sequence length="167" mass="18384">MSLGSLIPGASSMLFSRCLAHYNPSVHPEQVTTLSLALGPRTAQHCKFNAGVDRSRSDLGWDTRQDMPYRGELRGWGDITRGGCVCLACSQSEVIQMINNRLCILHLNLRAELLTITPEPNTTASHHTLENSRIAMDYLAEPRVRATVQNIEASPFTAANPLRMPIA</sequence>
<evidence type="ECO:0000313" key="2">
    <source>
        <dbReference type="Proteomes" id="UP000215335"/>
    </source>
</evidence>
<keyword evidence="2" id="KW-1185">Reference proteome</keyword>
<comment type="caution">
    <text evidence="1">The sequence shown here is derived from an EMBL/GenBank/DDBJ whole genome shotgun (WGS) entry which is preliminary data.</text>
</comment>
<proteinExistence type="predicted"/>